<evidence type="ECO:0000313" key="2">
    <source>
        <dbReference type="Proteomes" id="UP000018958"/>
    </source>
</evidence>
<dbReference type="EMBL" id="ANIX01004209">
    <property type="protein sequence ID" value="ETP01748.1"/>
    <property type="molecule type" value="Genomic_DNA"/>
</dbReference>
<dbReference type="AlphaFoldDB" id="W2VVL2"/>
<protein>
    <submittedName>
        <fullName evidence="1">Uncharacterized protein</fullName>
    </submittedName>
</protein>
<gene>
    <name evidence="1" type="ORF">F441_21056</name>
</gene>
<proteinExistence type="predicted"/>
<comment type="caution">
    <text evidence="1">The sequence shown here is derived from an EMBL/GenBank/DDBJ whole genome shotgun (WGS) entry which is preliminary data.</text>
</comment>
<dbReference type="Proteomes" id="UP000018958">
    <property type="component" value="Unassembled WGS sequence"/>
</dbReference>
<accession>W2VVL2</accession>
<organism evidence="1 2">
    <name type="scientific">Phytophthora nicotianae CJ01A1</name>
    <dbReference type="NCBI Taxonomy" id="1317063"/>
    <lineage>
        <taxon>Eukaryota</taxon>
        <taxon>Sar</taxon>
        <taxon>Stramenopiles</taxon>
        <taxon>Oomycota</taxon>
        <taxon>Peronosporomycetes</taxon>
        <taxon>Peronosporales</taxon>
        <taxon>Peronosporaceae</taxon>
        <taxon>Phytophthora</taxon>
    </lineage>
</organism>
<reference evidence="1 2" key="1">
    <citation type="submission" date="2013-11" db="EMBL/GenBank/DDBJ databases">
        <title>The Genome Sequence of Phytophthora parasitica CJ01A1.</title>
        <authorList>
            <consortium name="The Broad Institute Genomics Platform"/>
            <person name="Russ C."/>
            <person name="Tyler B."/>
            <person name="Panabieres F."/>
            <person name="Shan W."/>
            <person name="Tripathy S."/>
            <person name="Grunwald N."/>
            <person name="Machado M."/>
            <person name="Johnson C.S."/>
            <person name="Walker B."/>
            <person name="Young S.K."/>
            <person name="Zeng Q."/>
            <person name="Gargeya S."/>
            <person name="Fitzgerald M."/>
            <person name="Haas B."/>
            <person name="Abouelleil A."/>
            <person name="Allen A.W."/>
            <person name="Alvarado L."/>
            <person name="Arachchi H.M."/>
            <person name="Berlin A.M."/>
            <person name="Chapman S.B."/>
            <person name="Gainer-Dewar J."/>
            <person name="Goldberg J."/>
            <person name="Griggs A."/>
            <person name="Gujja S."/>
            <person name="Hansen M."/>
            <person name="Howarth C."/>
            <person name="Imamovic A."/>
            <person name="Ireland A."/>
            <person name="Larimer J."/>
            <person name="McCowan C."/>
            <person name="Murphy C."/>
            <person name="Pearson M."/>
            <person name="Poon T.W."/>
            <person name="Priest M."/>
            <person name="Roberts A."/>
            <person name="Saif S."/>
            <person name="Shea T."/>
            <person name="Sisk P."/>
            <person name="Sykes S."/>
            <person name="Wortman J."/>
            <person name="Nusbaum C."/>
            <person name="Birren B."/>
        </authorList>
    </citation>
    <scope>NUCLEOTIDE SEQUENCE [LARGE SCALE GENOMIC DNA]</scope>
    <source>
        <strain evidence="1 2">CJ01A1</strain>
    </source>
</reference>
<evidence type="ECO:0000313" key="1">
    <source>
        <dbReference type="EMBL" id="ETP01748.1"/>
    </source>
</evidence>
<name>W2VVL2_PHYNI</name>
<sequence>MRGDRAQAKTEHLNQGWFQAAANQMATNAKNSVVPNFAKRLRTYVIEHYGLKRAAAHEVLNKTFAIEDFDLTYVRVVDPVITELRKKIPRTKDGKNQLGTSRLAADVLQVPAVRRGVQRGKYGQTGLRGEADALSLLSTKRGFEAIYWKVDSTGLKSLLKRSPVVSRGLWVVHDGQM</sequence>